<dbReference type="Pfam" id="PF09344">
    <property type="entry name" value="Cas_CT1975"/>
    <property type="match status" value="1"/>
</dbReference>
<reference evidence="1 2" key="1">
    <citation type="submission" date="2022-07" db="EMBL/GenBank/DDBJ databases">
        <title>Bombella genomes.</title>
        <authorList>
            <person name="Harer L."/>
            <person name="Styblova S."/>
            <person name="Ehrmann M."/>
        </authorList>
    </citation>
    <scope>NUCLEOTIDE SEQUENCE [LARGE SCALE GENOMIC DNA]</scope>
    <source>
        <strain evidence="1 2">TMW 2.2558</strain>
    </source>
</reference>
<comment type="caution">
    <text evidence="1">The sequence shown here is derived from an EMBL/GenBank/DDBJ whole genome shotgun (WGS) entry which is preliminary data.</text>
</comment>
<dbReference type="EMBL" id="JANIDW010000005">
    <property type="protein sequence ID" value="MCX5615310.1"/>
    <property type="molecule type" value="Genomic_DNA"/>
</dbReference>
<gene>
    <name evidence="1" type="primary">cas7e</name>
    <name evidence="1" type="ORF">NQF64_08665</name>
</gene>
<evidence type="ECO:0000313" key="1">
    <source>
        <dbReference type="EMBL" id="MCX5615310.1"/>
    </source>
</evidence>
<name>A0ABT3W8A7_9PROT</name>
<sequence length="356" mass="38279">MTVFVQFHLLTTYGPSNPNRDDMGRPKQAVIGGETRLRHSSQSIKRALRESAFFAENLAGHMGVRTKRLYGKLVEHLVKNGIKEAVAHKTAEEVAAVFGKLESAGKESGDKLATTLAFISPEEQKLAYELAESAAAGEKLLKDKDLKNRVLRNADGAVDVAMFGRMLASDADFNRDAAVQVAHAFTTHRAVAQEDWFSAVDDLNKADETGAAHIGETGFGSGVFYHYVCVNVDLLIENLAGDKELAVKALEALAKGLAQATPSGKQNSFAHHPRAHYILAERGEQAPRDLSGAFFKAVEGKDLLGESVTKLEATRKAIDKAYGPCWEAEAKLHVGHEGGATLEEIAAFAGEAARGA</sequence>
<dbReference type="NCBIfam" id="TIGR01869">
    <property type="entry name" value="casC_Cse4"/>
    <property type="match status" value="1"/>
</dbReference>
<proteinExistence type="predicted"/>
<organism evidence="1 2">
    <name type="scientific">Bombella saccharophila</name>
    <dbReference type="NCBI Taxonomy" id="2967338"/>
    <lineage>
        <taxon>Bacteria</taxon>
        <taxon>Pseudomonadati</taxon>
        <taxon>Pseudomonadota</taxon>
        <taxon>Alphaproteobacteria</taxon>
        <taxon>Acetobacterales</taxon>
        <taxon>Acetobacteraceae</taxon>
        <taxon>Bombella</taxon>
    </lineage>
</organism>
<evidence type="ECO:0000313" key="2">
    <source>
        <dbReference type="Proteomes" id="UP001165648"/>
    </source>
</evidence>
<dbReference type="RefSeq" id="WP_266107107.1">
    <property type="nucleotide sequence ID" value="NZ_JANIDW010000005.1"/>
</dbReference>
<protein>
    <submittedName>
        <fullName evidence="1">Type I-E CRISPR-associated protein Cas7/Cse4/CasC</fullName>
    </submittedName>
</protein>
<dbReference type="InterPro" id="IPR010148">
    <property type="entry name" value="CRISPR-assoc_prot_CT1975"/>
</dbReference>
<accession>A0ABT3W8A7</accession>
<keyword evidence="2" id="KW-1185">Reference proteome</keyword>
<dbReference type="Proteomes" id="UP001165648">
    <property type="component" value="Unassembled WGS sequence"/>
</dbReference>